<feature type="compositionally biased region" description="Polar residues" evidence="1">
    <location>
        <begin position="84"/>
        <end position="102"/>
    </location>
</feature>
<evidence type="ECO:0000256" key="1">
    <source>
        <dbReference type="SAM" id="MobiDB-lite"/>
    </source>
</evidence>
<evidence type="ECO:0000313" key="2">
    <source>
        <dbReference type="EMBL" id="KAL2328016.1"/>
    </source>
</evidence>
<feature type="compositionally biased region" description="Basic and acidic residues" evidence="1">
    <location>
        <begin position="66"/>
        <end position="83"/>
    </location>
</feature>
<feature type="compositionally biased region" description="Basic and acidic residues" evidence="1">
    <location>
        <begin position="123"/>
        <end position="134"/>
    </location>
</feature>
<sequence>MSAATIGRQPRAALRPPPHPQPVAPRGLPPPQPALPRVAACPPVRCGSGTNQAEAGGHVTARTHRKERDPKVRNPVLESHKNPSETAHLQKSLTTPLGNHNPIQELLPKDNHSPLESNPVQKNNKDQFRIHLDV</sequence>
<gene>
    <name evidence="2" type="ORF">Fmac_021443</name>
</gene>
<evidence type="ECO:0000313" key="3">
    <source>
        <dbReference type="Proteomes" id="UP001603857"/>
    </source>
</evidence>
<protein>
    <submittedName>
        <fullName evidence="2">Uncharacterized protein</fullName>
    </submittedName>
</protein>
<feature type="compositionally biased region" description="Pro residues" evidence="1">
    <location>
        <begin position="15"/>
        <end position="34"/>
    </location>
</feature>
<comment type="caution">
    <text evidence="2">The sequence shown here is derived from an EMBL/GenBank/DDBJ whole genome shotgun (WGS) entry which is preliminary data.</text>
</comment>
<feature type="region of interest" description="Disordered" evidence="1">
    <location>
        <begin position="1"/>
        <end position="134"/>
    </location>
</feature>
<dbReference type="Proteomes" id="UP001603857">
    <property type="component" value="Unassembled WGS sequence"/>
</dbReference>
<accession>A0ABD1LWV8</accession>
<organism evidence="2 3">
    <name type="scientific">Flemingia macrophylla</name>
    <dbReference type="NCBI Taxonomy" id="520843"/>
    <lineage>
        <taxon>Eukaryota</taxon>
        <taxon>Viridiplantae</taxon>
        <taxon>Streptophyta</taxon>
        <taxon>Embryophyta</taxon>
        <taxon>Tracheophyta</taxon>
        <taxon>Spermatophyta</taxon>
        <taxon>Magnoliopsida</taxon>
        <taxon>eudicotyledons</taxon>
        <taxon>Gunneridae</taxon>
        <taxon>Pentapetalae</taxon>
        <taxon>rosids</taxon>
        <taxon>fabids</taxon>
        <taxon>Fabales</taxon>
        <taxon>Fabaceae</taxon>
        <taxon>Papilionoideae</taxon>
        <taxon>50 kb inversion clade</taxon>
        <taxon>NPAAA clade</taxon>
        <taxon>indigoferoid/millettioid clade</taxon>
        <taxon>Phaseoleae</taxon>
        <taxon>Flemingia</taxon>
    </lineage>
</organism>
<name>A0ABD1LWV8_9FABA</name>
<dbReference type="EMBL" id="JBGMDY010000007">
    <property type="protein sequence ID" value="KAL2328016.1"/>
    <property type="molecule type" value="Genomic_DNA"/>
</dbReference>
<dbReference type="AlphaFoldDB" id="A0ABD1LWV8"/>
<keyword evidence="3" id="KW-1185">Reference proteome</keyword>
<proteinExistence type="predicted"/>
<reference evidence="2 3" key="1">
    <citation type="submission" date="2024-08" db="EMBL/GenBank/DDBJ databases">
        <title>Insights into the chromosomal genome structure of Flemingia macrophylla.</title>
        <authorList>
            <person name="Ding Y."/>
            <person name="Zhao Y."/>
            <person name="Bi W."/>
            <person name="Wu M."/>
            <person name="Zhao G."/>
            <person name="Gong Y."/>
            <person name="Li W."/>
            <person name="Zhang P."/>
        </authorList>
    </citation>
    <scope>NUCLEOTIDE SEQUENCE [LARGE SCALE GENOMIC DNA]</scope>
    <source>
        <strain evidence="2">DYQJB</strain>
        <tissue evidence="2">Leaf</tissue>
    </source>
</reference>